<feature type="signal peptide" evidence="7">
    <location>
        <begin position="1"/>
        <end position="24"/>
    </location>
</feature>
<dbReference type="SMART" id="SM01217">
    <property type="entry name" value="Fn3_like"/>
    <property type="match status" value="1"/>
</dbReference>
<dbReference type="Proteomes" id="UP000284657">
    <property type="component" value="Unassembled WGS sequence"/>
</dbReference>
<comment type="catalytic activity">
    <reaction evidence="1">
        <text>Hydrolysis of terminal, non-reducing beta-D-glucosyl residues with release of beta-D-glucose.</text>
        <dbReference type="EC" id="3.2.1.21"/>
    </reaction>
</comment>
<evidence type="ECO:0000256" key="7">
    <source>
        <dbReference type="SAM" id="SignalP"/>
    </source>
</evidence>
<comment type="similarity">
    <text evidence="2">Belongs to the glycosyl hydrolase 3 family.</text>
</comment>
<dbReference type="GO" id="GO:0009251">
    <property type="term" value="P:glucan catabolic process"/>
    <property type="evidence" value="ECO:0007669"/>
    <property type="project" value="TreeGrafter"/>
</dbReference>
<dbReference type="Gene3D" id="3.20.20.300">
    <property type="entry name" value="Glycoside hydrolase, family 3, N-terminal domain"/>
    <property type="match status" value="1"/>
</dbReference>
<dbReference type="EC" id="3.2.1.21" evidence="3"/>
<dbReference type="Pfam" id="PF00933">
    <property type="entry name" value="Glyco_hydro_3"/>
    <property type="match status" value="1"/>
</dbReference>
<gene>
    <name evidence="10" type="ORF">BBJ29_003755</name>
    <name evidence="9" type="ORF">BBP00_00008178</name>
</gene>
<evidence type="ECO:0000259" key="8">
    <source>
        <dbReference type="SMART" id="SM01217"/>
    </source>
</evidence>
<dbReference type="EMBL" id="MBDO02000388">
    <property type="protein sequence ID" value="RLN56063.1"/>
    <property type="molecule type" value="Genomic_DNA"/>
</dbReference>
<sequence>MLKSWFAAVFCAVLSLSVCKYVAADQWDDRADAIINSFSTEDLIGQMAQVDISVLMTDDLELDEGVVRKFAKMRVGSYLNSPLTNGPINDTYLWTAEKWREVVTRVQEITMEENGGHPMIYGVDSVHGAIFVRGATLFGQQINAAASFRPDLVYEQGRITARDTLAAGIPWIFGPILGISRNPLWPRTFETFGEDPYLDAVMADAIVRGLQSNGSTAACMKHWIVYTKTPSGHDKDAVTVSDYDLLNYFLPPFKAAIDAGVLSAMENYISVNGVPLVSNTKLMNALLRDDMGWDGMMVTDYAEIDQLTDFHRIARTYDEATRISLTRASVDMSMIATDDSFINGTKALLKQSPQYLSRVKASARRVVKLKLQLGLYDNPVPGKSNVELIGNENDTATALELARESVVLLQNNDSTLPLSEDASVFLTGHAADDIGLQCGGWTIEWQGYSGMNELYPLGSTVKENIENITSNSSNVTYFNGLHYNGSYTDADLSTAMEYAKNAEYTVAVIGEGPYAEKPGDIEDLALPSGQIEYVKQLASTGTKVIVVLFEGRPRLLGDLPENVYAVIDGLLACEMDGQAVAEILYGEVNPSGRMPITYPKYPANVEMTYNHPVTSMCEDSSEVPFYCENEWDFGAGLSYTEFTYSAVTLSKGTIQSPLDSITVSVDVTNSGSMAGKETVMLFLIQPFRSLNVPEMKQLKKFSKISLGIGETQTVQFTLVADDWSVYYPQIGHGLKPVAEDSEFWVAIKPETDCDVYNETAVRDLLCSNFTLVESQVQCSEANVPVTLESGIINSENNKNGLDGVWL</sequence>
<dbReference type="PANTHER" id="PTHR30620">
    <property type="entry name" value="PERIPLASMIC BETA-GLUCOSIDASE-RELATED"/>
    <property type="match status" value="1"/>
</dbReference>
<dbReference type="InterPro" id="IPR036881">
    <property type="entry name" value="Glyco_hydro_3_C_sf"/>
</dbReference>
<dbReference type="Gene3D" id="2.60.40.10">
    <property type="entry name" value="Immunoglobulins"/>
    <property type="match status" value="1"/>
</dbReference>
<dbReference type="Pfam" id="PF01915">
    <property type="entry name" value="Glyco_hydro_3_C"/>
    <property type="match status" value="1"/>
</dbReference>
<evidence type="ECO:0000313" key="9">
    <source>
        <dbReference type="EMBL" id="RLN56063.1"/>
    </source>
</evidence>
<evidence type="ECO:0000256" key="6">
    <source>
        <dbReference type="ARBA" id="ARBA00023295"/>
    </source>
</evidence>
<dbReference type="FunFam" id="3.40.50.1700:FF:000006">
    <property type="entry name" value="Lysosomal beta glucosidase"/>
    <property type="match status" value="1"/>
</dbReference>
<dbReference type="Pfam" id="PF14310">
    <property type="entry name" value="Fn3-like"/>
    <property type="match status" value="1"/>
</dbReference>
<name>A0A3F2RI64_9STRA</name>
<dbReference type="InterPro" id="IPR017853">
    <property type="entry name" value="GH"/>
</dbReference>
<dbReference type="FunFam" id="3.20.20.300:FF:000007">
    <property type="entry name" value="Lysosomal beta glucosidase"/>
    <property type="match status" value="1"/>
</dbReference>
<dbReference type="PRINTS" id="PR00133">
    <property type="entry name" value="GLHYDRLASE3"/>
</dbReference>
<evidence type="ECO:0000256" key="4">
    <source>
        <dbReference type="ARBA" id="ARBA00022729"/>
    </source>
</evidence>
<dbReference type="GO" id="GO:0008422">
    <property type="term" value="F:beta-glucosidase activity"/>
    <property type="evidence" value="ECO:0007669"/>
    <property type="project" value="UniProtKB-EC"/>
</dbReference>
<dbReference type="InterPro" id="IPR002772">
    <property type="entry name" value="Glyco_hydro_3_C"/>
</dbReference>
<dbReference type="InterPro" id="IPR036962">
    <property type="entry name" value="Glyco_hydro_3_N_sf"/>
</dbReference>
<keyword evidence="5" id="KW-0378">Hydrolase</keyword>
<dbReference type="PANTHER" id="PTHR30620:SF16">
    <property type="entry name" value="LYSOSOMAL BETA GLUCOSIDASE"/>
    <property type="match status" value="1"/>
</dbReference>
<dbReference type="SUPFAM" id="SSF52279">
    <property type="entry name" value="Beta-D-glucan exohydrolase, C-terminal domain"/>
    <property type="match status" value="1"/>
</dbReference>
<evidence type="ECO:0000256" key="3">
    <source>
        <dbReference type="ARBA" id="ARBA00012744"/>
    </source>
</evidence>
<dbReference type="OrthoDB" id="416222at2759"/>
<dbReference type="InterPro" id="IPR013783">
    <property type="entry name" value="Ig-like_fold"/>
</dbReference>
<reference evidence="11 12" key="1">
    <citation type="submission" date="2018-07" db="EMBL/GenBank/DDBJ databases">
        <title>Genome sequencing of oomycete isolates from Chile give support for New Zealand origin for Phytophthora kernoviae and make available the first Nothophytophthora sp. genome.</title>
        <authorList>
            <person name="Studholme D.J."/>
            <person name="Sanfuentes E."/>
            <person name="Panda P."/>
            <person name="Hill R."/>
            <person name="Sambles C."/>
            <person name="Grant M."/>
            <person name="Williams N.M."/>
            <person name="Mcdougal R.L."/>
        </authorList>
    </citation>
    <scope>NUCLEOTIDE SEQUENCE [LARGE SCALE GENOMIC DNA]</scope>
    <source>
        <strain evidence="9">Chile6</strain>
        <strain evidence="10">Chile7</strain>
    </source>
</reference>
<dbReference type="InterPro" id="IPR051915">
    <property type="entry name" value="Cellulose_Degrad_GH3"/>
</dbReference>
<feature type="chain" id="PRO_5033377365" description="beta-glucosidase" evidence="7">
    <location>
        <begin position="25"/>
        <end position="806"/>
    </location>
</feature>
<proteinExistence type="inferred from homology"/>
<evidence type="ECO:0000313" key="11">
    <source>
        <dbReference type="Proteomes" id="UP000277300"/>
    </source>
</evidence>
<dbReference type="AlphaFoldDB" id="A0A3F2RI64"/>
<dbReference type="FunFam" id="2.60.40.10:FF:000731">
    <property type="entry name" value="Lysosomal beta glucosidase"/>
    <property type="match status" value="1"/>
</dbReference>
<feature type="domain" description="Fibronectin type III-like" evidence="8">
    <location>
        <begin position="677"/>
        <end position="751"/>
    </location>
</feature>
<dbReference type="Proteomes" id="UP000277300">
    <property type="component" value="Unassembled WGS sequence"/>
</dbReference>
<dbReference type="SUPFAM" id="SSF51445">
    <property type="entry name" value="(Trans)glycosidases"/>
    <property type="match status" value="1"/>
</dbReference>
<accession>A0A3F2RI64</accession>
<keyword evidence="4 7" id="KW-0732">Signal</keyword>
<organism evidence="9 11">
    <name type="scientific">Phytophthora kernoviae</name>
    <dbReference type="NCBI Taxonomy" id="325452"/>
    <lineage>
        <taxon>Eukaryota</taxon>
        <taxon>Sar</taxon>
        <taxon>Stramenopiles</taxon>
        <taxon>Oomycota</taxon>
        <taxon>Peronosporomycetes</taxon>
        <taxon>Peronosporales</taxon>
        <taxon>Peronosporaceae</taxon>
        <taxon>Phytophthora</taxon>
    </lineage>
</organism>
<keyword evidence="6" id="KW-0326">Glycosidase</keyword>
<evidence type="ECO:0000313" key="12">
    <source>
        <dbReference type="Proteomes" id="UP000284657"/>
    </source>
</evidence>
<comment type="caution">
    <text evidence="9">The sequence shown here is derived from an EMBL/GenBank/DDBJ whole genome shotgun (WGS) entry which is preliminary data.</text>
</comment>
<dbReference type="EMBL" id="MBAD02000215">
    <property type="protein sequence ID" value="RLN70592.1"/>
    <property type="molecule type" value="Genomic_DNA"/>
</dbReference>
<evidence type="ECO:0000256" key="2">
    <source>
        <dbReference type="ARBA" id="ARBA00005336"/>
    </source>
</evidence>
<dbReference type="InterPro" id="IPR026891">
    <property type="entry name" value="Fn3-like"/>
</dbReference>
<dbReference type="Gene3D" id="3.40.50.1700">
    <property type="entry name" value="Glycoside hydrolase family 3 C-terminal domain"/>
    <property type="match status" value="1"/>
</dbReference>
<dbReference type="InterPro" id="IPR001764">
    <property type="entry name" value="Glyco_hydro_3_N"/>
</dbReference>
<protein>
    <recommendedName>
        <fullName evidence="3">beta-glucosidase</fullName>
        <ecNumber evidence="3">3.2.1.21</ecNumber>
    </recommendedName>
</protein>
<evidence type="ECO:0000256" key="1">
    <source>
        <dbReference type="ARBA" id="ARBA00000448"/>
    </source>
</evidence>
<evidence type="ECO:0000256" key="5">
    <source>
        <dbReference type="ARBA" id="ARBA00022801"/>
    </source>
</evidence>
<evidence type="ECO:0000313" key="10">
    <source>
        <dbReference type="EMBL" id="RLN70592.1"/>
    </source>
</evidence>